<evidence type="ECO:0000313" key="3">
    <source>
        <dbReference type="Proteomes" id="UP001165082"/>
    </source>
</evidence>
<feature type="region of interest" description="Disordered" evidence="1">
    <location>
        <begin position="1"/>
        <end position="27"/>
    </location>
</feature>
<feature type="region of interest" description="Disordered" evidence="1">
    <location>
        <begin position="48"/>
        <end position="69"/>
    </location>
</feature>
<gene>
    <name evidence="2" type="ORF">TrRE_jg1357</name>
</gene>
<feature type="compositionally biased region" description="Polar residues" evidence="1">
    <location>
        <begin position="56"/>
        <end position="69"/>
    </location>
</feature>
<protein>
    <submittedName>
        <fullName evidence="2">Uncharacterized protein</fullName>
    </submittedName>
</protein>
<dbReference type="OrthoDB" id="10538699at2759"/>
<sequence length="90" mass="10272">VEEVKAQLQRERNRSEHLQSLLDQGTSVSTDNKKLRLQIKELQYNLKKQASEKSALESQTTSVNKRTKSSLNGMRAAIMTVEEVVKSRNQ</sequence>
<evidence type="ECO:0000256" key="1">
    <source>
        <dbReference type="SAM" id="MobiDB-lite"/>
    </source>
</evidence>
<feature type="non-terminal residue" evidence="2">
    <location>
        <position position="90"/>
    </location>
</feature>
<dbReference type="AlphaFoldDB" id="A0A9W7L2P7"/>
<accession>A0A9W7L2P7</accession>
<dbReference type="Proteomes" id="UP001165082">
    <property type="component" value="Unassembled WGS sequence"/>
</dbReference>
<name>A0A9W7L2P7_9STRA</name>
<evidence type="ECO:0000313" key="2">
    <source>
        <dbReference type="EMBL" id="GMI26134.1"/>
    </source>
</evidence>
<feature type="compositionally biased region" description="Basic and acidic residues" evidence="1">
    <location>
        <begin position="1"/>
        <end position="17"/>
    </location>
</feature>
<proteinExistence type="predicted"/>
<dbReference type="EMBL" id="BRXZ01008431">
    <property type="protein sequence ID" value="GMI26134.1"/>
    <property type="molecule type" value="Genomic_DNA"/>
</dbReference>
<organism evidence="2 3">
    <name type="scientific">Triparma retinervis</name>
    <dbReference type="NCBI Taxonomy" id="2557542"/>
    <lineage>
        <taxon>Eukaryota</taxon>
        <taxon>Sar</taxon>
        <taxon>Stramenopiles</taxon>
        <taxon>Ochrophyta</taxon>
        <taxon>Bolidophyceae</taxon>
        <taxon>Parmales</taxon>
        <taxon>Triparmaceae</taxon>
        <taxon>Triparma</taxon>
    </lineage>
</organism>
<feature type="non-terminal residue" evidence="2">
    <location>
        <position position="1"/>
    </location>
</feature>
<reference evidence="2" key="1">
    <citation type="submission" date="2022-07" db="EMBL/GenBank/DDBJ databases">
        <title>Genome analysis of Parmales, a sister group of diatoms, reveals the evolutionary specialization of diatoms from phago-mixotrophs to photoautotrophs.</title>
        <authorList>
            <person name="Ban H."/>
            <person name="Sato S."/>
            <person name="Yoshikawa S."/>
            <person name="Kazumasa Y."/>
            <person name="Nakamura Y."/>
            <person name="Ichinomiya M."/>
            <person name="Saitoh K."/>
            <person name="Sato N."/>
            <person name="Blanc-Mathieu R."/>
            <person name="Endo H."/>
            <person name="Kuwata A."/>
            <person name="Ogata H."/>
        </authorList>
    </citation>
    <scope>NUCLEOTIDE SEQUENCE</scope>
</reference>
<comment type="caution">
    <text evidence="2">The sequence shown here is derived from an EMBL/GenBank/DDBJ whole genome shotgun (WGS) entry which is preliminary data.</text>
</comment>
<keyword evidence="3" id="KW-1185">Reference proteome</keyword>